<evidence type="ECO:0000313" key="3">
    <source>
        <dbReference type="Proteomes" id="UP000183257"/>
    </source>
</evidence>
<evidence type="ECO:0008006" key="4">
    <source>
        <dbReference type="Google" id="ProtNLM"/>
    </source>
</evidence>
<dbReference type="STRING" id="76595.SAMN05660313_01204"/>
<dbReference type="OrthoDB" id="1420424at2"/>
<keyword evidence="3" id="KW-1185">Reference proteome</keyword>
<dbReference type="Proteomes" id="UP000183257">
    <property type="component" value="Unassembled WGS sequence"/>
</dbReference>
<gene>
    <name evidence="2" type="ORF">SAMN05660313_01204</name>
</gene>
<feature type="chain" id="PRO_5012046475" description="Adhesin domain-containing protein" evidence="1">
    <location>
        <begin position="23"/>
        <end position="456"/>
    </location>
</feature>
<evidence type="ECO:0000313" key="2">
    <source>
        <dbReference type="EMBL" id="SFW30823.1"/>
    </source>
</evidence>
<name>A0A1K1N657_9FLAO</name>
<protein>
    <recommendedName>
        <fullName evidence="4">Adhesin domain-containing protein</fullName>
    </recommendedName>
</protein>
<sequence>MKQLVYKSLVVVTLFTCVNMHAQKQTKTFKEVFNVDKDAVLDLNTNNADIEFDTWNKDVIQIEATIEVEGMSKEEAEKYFTRNQMDILGNSKKVSVSTGGNSSKFYSKTDTFVNSRPIHFNSSSFPLRMSYDLDSIQFDIDNMQMDTIVISSLLSDKDFKFADFDYEEYEKNGKEYILKWQQNFQKDMGAKNEAEIKKWVAEVQKKSELIKIKSKIMAEKIKSKAIKLDTIHFNTNTFYSNPNTFYISLDGEAKNLKIKKTIKIKMPKSATIKMDVRHGKVKLAENTTNINANLSYASLLATTINGDKTYVNASYSPVYVTNWNVGQLKTSYAKNVDLKQVRELTLSAVSSNIEIENLLKSAFIKNDFGTVRIKSISSNFEDLDITITSGELEAVLPKSSYSIYVKGKSSNLLSPATLSLTKTTNQNITVHKGYNISKNTSKSVNIEASYSDVVLK</sequence>
<accession>A0A1K1N657</accession>
<dbReference type="EMBL" id="FPIY01000001">
    <property type="protein sequence ID" value="SFW30823.1"/>
    <property type="molecule type" value="Genomic_DNA"/>
</dbReference>
<keyword evidence="1" id="KW-0732">Signal</keyword>
<dbReference type="AlphaFoldDB" id="A0A1K1N657"/>
<organism evidence="2 3">
    <name type="scientific">Cellulophaga fucicola</name>
    <dbReference type="NCBI Taxonomy" id="76595"/>
    <lineage>
        <taxon>Bacteria</taxon>
        <taxon>Pseudomonadati</taxon>
        <taxon>Bacteroidota</taxon>
        <taxon>Flavobacteriia</taxon>
        <taxon>Flavobacteriales</taxon>
        <taxon>Flavobacteriaceae</taxon>
        <taxon>Cellulophaga</taxon>
    </lineage>
</organism>
<dbReference type="RefSeq" id="WP_072302833.1">
    <property type="nucleotide sequence ID" value="NZ_FPIY01000001.1"/>
</dbReference>
<feature type="signal peptide" evidence="1">
    <location>
        <begin position="1"/>
        <end position="22"/>
    </location>
</feature>
<evidence type="ECO:0000256" key="1">
    <source>
        <dbReference type="SAM" id="SignalP"/>
    </source>
</evidence>
<proteinExistence type="predicted"/>
<reference evidence="3" key="1">
    <citation type="submission" date="2016-11" db="EMBL/GenBank/DDBJ databases">
        <authorList>
            <person name="Varghese N."/>
            <person name="Submissions S."/>
        </authorList>
    </citation>
    <scope>NUCLEOTIDE SEQUENCE [LARGE SCALE GENOMIC DNA]</scope>
    <source>
        <strain evidence="3">DSM 24786</strain>
    </source>
</reference>